<sequence>MTSQQPPLASVATAEHDTGRFRQAMGRFLTGVAVVTSAGPQGPHGTTISSLTSVSLDPPMLLVCLSRQSYGAEVIRDAGTFTVNVLGRDQSELAGWFATPGRPRGAAGFAGVAHRTGSTGAPVLAGAVSHLDCRVAQRIPAGDHTIFLGEVAEVGLADSADPLAYHQGQFLHLP</sequence>
<protein>
    <recommendedName>
        <fullName evidence="2">Flavin reductase like domain-containing protein</fullName>
    </recommendedName>
</protein>
<evidence type="ECO:0000256" key="1">
    <source>
        <dbReference type="ARBA" id="ARBA00023002"/>
    </source>
</evidence>
<organism evidence="3 4">
    <name type="scientific">Streptomyces gobitricini</name>
    <dbReference type="NCBI Taxonomy" id="68211"/>
    <lineage>
        <taxon>Bacteria</taxon>
        <taxon>Bacillati</taxon>
        <taxon>Actinomycetota</taxon>
        <taxon>Actinomycetes</taxon>
        <taxon>Kitasatosporales</taxon>
        <taxon>Streptomycetaceae</taxon>
        <taxon>Streptomyces</taxon>
    </lineage>
</organism>
<dbReference type="PANTHER" id="PTHR30466">
    <property type="entry name" value="FLAVIN REDUCTASE"/>
    <property type="match status" value="1"/>
</dbReference>
<proteinExistence type="predicted"/>
<evidence type="ECO:0000313" key="3">
    <source>
        <dbReference type="EMBL" id="GAA2483523.1"/>
    </source>
</evidence>
<comment type="caution">
    <text evidence="3">The sequence shown here is derived from an EMBL/GenBank/DDBJ whole genome shotgun (WGS) entry which is preliminary data.</text>
</comment>
<name>A0ABN3LFQ7_9ACTN</name>
<gene>
    <name evidence="3" type="ORF">GCM10010393_12920</name>
</gene>
<keyword evidence="4" id="KW-1185">Reference proteome</keyword>
<dbReference type="EMBL" id="BAAASR010000006">
    <property type="protein sequence ID" value="GAA2483523.1"/>
    <property type="molecule type" value="Genomic_DNA"/>
</dbReference>
<dbReference type="RefSeq" id="WP_344357511.1">
    <property type="nucleotide sequence ID" value="NZ_BAAASR010000006.1"/>
</dbReference>
<dbReference type="Proteomes" id="UP001499942">
    <property type="component" value="Unassembled WGS sequence"/>
</dbReference>
<dbReference type="SMART" id="SM00903">
    <property type="entry name" value="Flavin_Reduct"/>
    <property type="match status" value="1"/>
</dbReference>
<dbReference type="Pfam" id="PF01613">
    <property type="entry name" value="Flavin_Reduct"/>
    <property type="match status" value="1"/>
</dbReference>
<evidence type="ECO:0000259" key="2">
    <source>
        <dbReference type="SMART" id="SM00903"/>
    </source>
</evidence>
<accession>A0ABN3LFQ7</accession>
<dbReference type="InterPro" id="IPR050268">
    <property type="entry name" value="NADH-dep_flavin_reductase"/>
</dbReference>
<dbReference type="PANTHER" id="PTHR30466:SF1">
    <property type="entry name" value="FMN REDUCTASE (NADH) RUTF"/>
    <property type="match status" value="1"/>
</dbReference>
<feature type="domain" description="Flavin reductase like" evidence="2">
    <location>
        <begin position="25"/>
        <end position="172"/>
    </location>
</feature>
<dbReference type="Gene3D" id="2.30.110.10">
    <property type="entry name" value="Electron Transport, Fmn-binding Protein, Chain A"/>
    <property type="match status" value="1"/>
</dbReference>
<dbReference type="InterPro" id="IPR002563">
    <property type="entry name" value="Flavin_Rdtase-like_dom"/>
</dbReference>
<dbReference type="SUPFAM" id="SSF50475">
    <property type="entry name" value="FMN-binding split barrel"/>
    <property type="match status" value="1"/>
</dbReference>
<dbReference type="InterPro" id="IPR012349">
    <property type="entry name" value="Split_barrel_FMN-bd"/>
</dbReference>
<keyword evidence="1" id="KW-0560">Oxidoreductase</keyword>
<reference evidence="3 4" key="1">
    <citation type="journal article" date="2019" name="Int. J. Syst. Evol. Microbiol.">
        <title>The Global Catalogue of Microorganisms (GCM) 10K type strain sequencing project: providing services to taxonomists for standard genome sequencing and annotation.</title>
        <authorList>
            <consortium name="The Broad Institute Genomics Platform"/>
            <consortium name="The Broad Institute Genome Sequencing Center for Infectious Disease"/>
            <person name="Wu L."/>
            <person name="Ma J."/>
        </authorList>
    </citation>
    <scope>NUCLEOTIDE SEQUENCE [LARGE SCALE GENOMIC DNA]</scope>
    <source>
        <strain evidence="3 4">JCM 5062</strain>
    </source>
</reference>
<evidence type="ECO:0000313" key="4">
    <source>
        <dbReference type="Proteomes" id="UP001499942"/>
    </source>
</evidence>